<dbReference type="GO" id="GO:0005930">
    <property type="term" value="C:axoneme"/>
    <property type="evidence" value="ECO:0007669"/>
    <property type="project" value="TreeGrafter"/>
</dbReference>
<dbReference type="PRINTS" id="PR02043">
    <property type="entry name" value="CANCERSCCP1"/>
</dbReference>
<evidence type="ECO:0000256" key="2">
    <source>
        <dbReference type="SAM" id="MobiDB-lite"/>
    </source>
</evidence>
<dbReference type="InterPro" id="IPR023247">
    <property type="entry name" value="IC97/Dnai7-like"/>
</dbReference>
<evidence type="ECO:0000259" key="3">
    <source>
        <dbReference type="Pfam" id="PF12366"/>
    </source>
</evidence>
<evidence type="ECO:0000256" key="1">
    <source>
        <dbReference type="ARBA" id="ARBA00024332"/>
    </source>
</evidence>
<evidence type="ECO:0000313" key="5">
    <source>
        <dbReference type="Proteomes" id="UP000694866"/>
    </source>
</evidence>
<sequence>MYADSLDAITFFRSYAETVKEKVQRIEERNVMIKDMQEEIRLEKCNSERHLQVEIEQGGKRKAHLEETSRVIYNNEKTYMDYLVKSTEEEEWLRYMTCDGLPDPTILSQLNTFLFLWNEEYDEASMLNITTKCQVVTYLLAKLDNIIDFSIMVSEEYIDECRGIRSTFREGLKCWMDLASYRLLRHIEWDMIREDLKNARYVKQSNELICCVWALIQLPISIKQVAERDRKSIEIIFKELNLTVKMPADMDCYAMAMRGLWVQYDHYSDLSPSFSIPEMPREYHTNEDLLTFTSNEYETKMKICEEQVEGRKLRLEEKKAIVERLLNPPQFVKEKKGKGGKKQAAAVGRSKKSEPEGEPEPLPYLPTPDEIVLQKEDENRKEMRKLLFTRCEKTEINLRKYAILGGVFHIDLIYQPPQPKDMRRDIFLTTLQLPKELNFVAFSRPYKAPPPAPDAERTPEIIEAEIKALEAAMEKLVLITLQLPDSVLWLEPPLVAHWIPERRIWSTQDVHDIKYNEEKQIITFRSGRLGVHGLAGYKFVNLPFQSWELRPETGKAGGVVLTISAAIVQVEFIVKEDSVCLHSLAGGGTAALQDLVGKYMKLNHLIRKMRAGGCDLFPDRDAISYVKGLPVKHPVTERHLQACMGLLCTAYMFAWSRWNAAGTARQIVMQIKELHGCIAKERSNIMLLVTPLQTTLIQCTEVGSEFSDKPLDQYDNEFFADVYHLALHTAGIKSRLLMKAVSCKLATTVTKLLEATNVISMST</sequence>
<dbReference type="OrthoDB" id="297923at2759"/>
<dbReference type="InterPro" id="IPR022110">
    <property type="entry name" value="CASC1_C"/>
</dbReference>
<gene>
    <name evidence="6" type="primary">LOC105273245</name>
</gene>
<dbReference type="GO" id="GO:0048487">
    <property type="term" value="F:beta-tubulin binding"/>
    <property type="evidence" value="ECO:0007669"/>
    <property type="project" value="TreeGrafter"/>
</dbReference>
<dbReference type="InterPro" id="IPR031826">
    <property type="entry name" value="IC97/Casc1_N"/>
</dbReference>
<keyword evidence="5" id="KW-1185">Reference proteome</keyword>
<protein>
    <submittedName>
        <fullName evidence="6">Axonemal 84 kDa protein-like isoform X1</fullName>
    </submittedName>
</protein>
<feature type="domain" description="CASC1 C-terminal" evidence="3">
    <location>
        <begin position="504"/>
        <end position="706"/>
    </location>
</feature>
<dbReference type="Pfam" id="PF12366">
    <property type="entry name" value="Casc1_C"/>
    <property type="match status" value="1"/>
</dbReference>
<accession>A0A9R1U9D0</accession>
<dbReference type="AlphaFoldDB" id="A0A9R1U9D0"/>
<feature type="region of interest" description="Disordered" evidence="2">
    <location>
        <begin position="332"/>
        <end position="367"/>
    </location>
</feature>
<evidence type="ECO:0000313" key="6">
    <source>
        <dbReference type="RefSeq" id="XP_011313856.1"/>
    </source>
</evidence>
<dbReference type="GO" id="GO:0008017">
    <property type="term" value="F:microtubule binding"/>
    <property type="evidence" value="ECO:0007669"/>
    <property type="project" value="TreeGrafter"/>
</dbReference>
<dbReference type="RefSeq" id="XP_011313856.1">
    <property type="nucleotide sequence ID" value="XM_011315554.1"/>
</dbReference>
<dbReference type="Pfam" id="PF15927">
    <property type="entry name" value="Casc1_N"/>
    <property type="match status" value="1"/>
</dbReference>
<dbReference type="GeneID" id="105273245"/>
<evidence type="ECO:0000259" key="4">
    <source>
        <dbReference type="Pfam" id="PF15927"/>
    </source>
</evidence>
<name>A0A9R1U9D0_9HYME</name>
<dbReference type="PANTHER" id="PTHR20929">
    <property type="entry name" value="LUNG ADENOMA SUSCEPTIBILITY 1-RELATED"/>
    <property type="match status" value="1"/>
</dbReference>
<proteinExistence type="inferred from homology"/>
<dbReference type="Proteomes" id="UP000694866">
    <property type="component" value="Unplaced"/>
</dbReference>
<dbReference type="PANTHER" id="PTHR20929:SF11">
    <property type="entry name" value="DYNEIN AXONEMAL INTERMEDIATE CHAIN 7"/>
    <property type="match status" value="1"/>
</dbReference>
<reference evidence="6" key="1">
    <citation type="submission" date="2025-08" db="UniProtKB">
        <authorList>
            <consortium name="RefSeq"/>
        </authorList>
    </citation>
    <scope>IDENTIFICATION</scope>
    <source>
        <strain evidence="6">USDA-PBARC FA_bdor</strain>
        <tissue evidence="6">Whole organism</tissue>
    </source>
</reference>
<dbReference type="KEGG" id="fas:105273245"/>
<organism evidence="5 6">
    <name type="scientific">Fopius arisanus</name>
    <dbReference type="NCBI Taxonomy" id="64838"/>
    <lineage>
        <taxon>Eukaryota</taxon>
        <taxon>Metazoa</taxon>
        <taxon>Ecdysozoa</taxon>
        <taxon>Arthropoda</taxon>
        <taxon>Hexapoda</taxon>
        <taxon>Insecta</taxon>
        <taxon>Pterygota</taxon>
        <taxon>Neoptera</taxon>
        <taxon>Endopterygota</taxon>
        <taxon>Hymenoptera</taxon>
        <taxon>Apocrita</taxon>
        <taxon>Ichneumonoidea</taxon>
        <taxon>Braconidae</taxon>
        <taxon>Opiinae</taxon>
        <taxon>Fopius</taxon>
    </lineage>
</organism>
<feature type="domain" description="IC97/Casc1 N-terminal" evidence="4">
    <location>
        <begin position="25"/>
        <end position="217"/>
    </location>
</feature>
<comment type="similarity">
    <text evidence="1">Belongs to the DNAI7 family.</text>
</comment>